<keyword evidence="2" id="KW-0472">Membrane</keyword>
<keyword evidence="2" id="KW-0812">Transmembrane</keyword>
<dbReference type="CDD" id="cd14852">
    <property type="entry name" value="LD-carboxypeptidase"/>
    <property type="match status" value="1"/>
</dbReference>
<evidence type="ECO:0000256" key="2">
    <source>
        <dbReference type="SAM" id="Phobius"/>
    </source>
</evidence>
<dbReference type="KEGG" id="fsa:C5Q98_07460"/>
<dbReference type="SUPFAM" id="SSF55166">
    <property type="entry name" value="Hedgehog/DD-peptidase"/>
    <property type="match status" value="1"/>
</dbReference>
<organism evidence="4 5">
    <name type="scientific">Fastidiosipila sanguinis</name>
    <dbReference type="NCBI Taxonomy" id="236753"/>
    <lineage>
        <taxon>Bacteria</taxon>
        <taxon>Bacillati</taxon>
        <taxon>Bacillota</taxon>
        <taxon>Clostridia</taxon>
        <taxon>Eubacteriales</taxon>
        <taxon>Oscillospiraceae</taxon>
        <taxon>Fastidiosipila</taxon>
    </lineage>
</organism>
<dbReference type="PANTHER" id="PTHR34385:SF1">
    <property type="entry name" value="PEPTIDOGLYCAN L-ALANYL-D-GLUTAMATE ENDOPEPTIDASE CWLK"/>
    <property type="match status" value="1"/>
</dbReference>
<evidence type="ECO:0000256" key="1">
    <source>
        <dbReference type="SAM" id="MobiDB-lite"/>
    </source>
</evidence>
<feature type="compositionally biased region" description="Polar residues" evidence="1">
    <location>
        <begin position="48"/>
        <end position="59"/>
    </location>
</feature>
<dbReference type="InterPro" id="IPR058193">
    <property type="entry name" value="VanY/YodJ_core_dom"/>
</dbReference>
<evidence type="ECO:0000313" key="4">
    <source>
        <dbReference type="EMBL" id="AVM43055.1"/>
    </source>
</evidence>
<dbReference type="GO" id="GO:0006508">
    <property type="term" value="P:proteolysis"/>
    <property type="evidence" value="ECO:0007669"/>
    <property type="project" value="InterPro"/>
</dbReference>
<accession>A0A2S0KPU8</accession>
<feature type="region of interest" description="Disordered" evidence="1">
    <location>
        <begin position="48"/>
        <end position="123"/>
    </location>
</feature>
<dbReference type="RefSeq" id="WP_106013002.1">
    <property type="nucleotide sequence ID" value="NZ_CP027226.1"/>
</dbReference>
<dbReference type="InterPro" id="IPR003709">
    <property type="entry name" value="VanY-like_core_dom"/>
</dbReference>
<dbReference type="EMBL" id="CP027226">
    <property type="protein sequence ID" value="AVM43055.1"/>
    <property type="molecule type" value="Genomic_DNA"/>
</dbReference>
<proteinExistence type="predicted"/>
<dbReference type="AlphaFoldDB" id="A0A2S0KPU8"/>
<dbReference type="InterPro" id="IPR052179">
    <property type="entry name" value="DD-CPase-like"/>
</dbReference>
<sequence length="306" mass="34316">MKNPKSNNKLRLLQAIIFALVAIILGFIIYLLFNDSIFKRNAEISESSSSDTNIALESNTSESTTEIKETTTKKTSEKSTTTTTSTSSNADNENNEPEEEAPAQTPAPTPAPTQPLVSPDGRSGEMLDLPFLVRGIEVISKNHWVSDKYRPLPDSYTNNGLRDEAWNAFLEMQTAAAAEGITLVHISSYRPYELQARLFYNYSLREGEEAANRYSARPGQSEHQTGLAIDVTSGGPLVQDFQYDPAGIWLWENAYKFGFIQRFPEGKEHITGYMFEPWHYRYIGVEHASNFGPNHSLTLEEYLGID</sequence>
<reference evidence="5" key="1">
    <citation type="submission" date="2018-02" db="EMBL/GenBank/DDBJ databases">
        <authorList>
            <person name="Holder M.E."/>
            <person name="Ajami N.J."/>
            <person name="Petrosino J.F."/>
        </authorList>
    </citation>
    <scope>NUCLEOTIDE SEQUENCE [LARGE SCALE GENOMIC DNA]</scope>
    <source>
        <strain evidence="5">CCUG 47711</strain>
    </source>
</reference>
<dbReference type="Pfam" id="PF02557">
    <property type="entry name" value="VanY"/>
    <property type="match status" value="1"/>
</dbReference>
<gene>
    <name evidence="4" type="ORF">C5Q98_07460</name>
</gene>
<feature type="compositionally biased region" description="Low complexity" evidence="1">
    <location>
        <begin position="78"/>
        <end position="88"/>
    </location>
</feature>
<feature type="compositionally biased region" description="Basic and acidic residues" evidence="1">
    <location>
        <begin position="65"/>
        <end position="77"/>
    </location>
</feature>
<protein>
    <recommendedName>
        <fullName evidence="3">D-alanyl-D-alanine carboxypeptidase-like core domain-containing protein</fullName>
    </recommendedName>
</protein>
<dbReference type="PANTHER" id="PTHR34385">
    <property type="entry name" value="D-ALANYL-D-ALANINE CARBOXYPEPTIDASE"/>
    <property type="match status" value="1"/>
</dbReference>
<dbReference type="InterPro" id="IPR009045">
    <property type="entry name" value="Zn_M74/Hedgehog-like"/>
</dbReference>
<dbReference type="Gene3D" id="3.30.1380.10">
    <property type="match status" value="1"/>
</dbReference>
<dbReference type="GO" id="GO:0008233">
    <property type="term" value="F:peptidase activity"/>
    <property type="evidence" value="ECO:0007669"/>
    <property type="project" value="InterPro"/>
</dbReference>
<keyword evidence="5" id="KW-1185">Reference proteome</keyword>
<name>A0A2S0KPU8_9FIRM</name>
<feature type="domain" description="D-alanyl-D-alanine carboxypeptidase-like core" evidence="3">
    <location>
        <begin position="160"/>
        <end position="284"/>
    </location>
</feature>
<feature type="transmembrane region" description="Helical" evidence="2">
    <location>
        <begin position="12"/>
        <end position="33"/>
    </location>
</feature>
<evidence type="ECO:0000259" key="3">
    <source>
        <dbReference type="Pfam" id="PF02557"/>
    </source>
</evidence>
<evidence type="ECO:0000313" key="5">
    <source>
        <dbReference type="Proteomes" id="UP000237947"/>
    </source>
</evidence>
<dbReference type="Proteomes" id="UP000237947">
    <property type="component" value="Chromosome"/>
</dbReference>
<dbReference type="OrthoDB" id="9792074at2"/>
<keyword evidence="2" id="KW-1133">Transmembrane helix</keyword>